<reference evidence="1" key="1">
    <citation type="submission" date="2018-03" db="EMBL/GenBank/DDBJ databases">
        <authorList>
            <person name="Guldener U."/>
        </authorList>
    </citation>
    <scope>NUCLEOTIDE SEQUENCE</scope>
</reference>
<gene>
    <name evidence="1" type="ORF">DNG_05623</name>
</gene>
<dbReference type="SMART" id="SM00855">
    <property type="entry name" value="PGAM"/>
    <property type="match status" value="1"/>
</dbReference>
<comment type="caution">
    <text evidence="1">The sequence shown here is derived from an EMBL/GenBank/DDBJ whole genome shotgun (WGS) entry which is preliminary data.</text>
</comment>
<evidence type="ECO:0000313" key="1">
    <source>
        <dbReference type="EMBL" id="SPO02944.1"/>
    </source>
</evidence>
<dbReference type="SUPFAM" id="SSF53254">
    <property type="entry name" value="Phosphoglycerate mutase-like"/>
    <property type="match status" value="1"/>
</dbReference>
<dbReference type="AlphaFoldDB" id="A0AAE8N004"/>
<dbReference type="CDD" id="cd07067">
    <property type="entry name" value="HP_PGM_like"/>
    <property type="match status" value="1"/>
</dbReference>
<protein>
    <submittedName>
        <fullName evidence="1">Related to phosphoglycerate mutase</fullName>
    </submittedName>
</protein>
<evidence type="ECO:0000313" key="2">
    <source>
        <dbReference type="Proteomes" id="UP001187682"/>
    </source>
</evidence>
<dbReference type="InterPro" id="IPR013078">
    <property type="entry name" value="His_Pase_superF_clade-1"/>
</dbReference>
<dbReference type="InterPro" id="IPR050275">
    <property type="entry name" value="PGM_Phosphatase"/>
</dbReference>
<dbReference type="PANTHER" id="PTHR48100">
    <property type="entry name" value="BROAD-SPECIFICITY PHOSPHATASE YOR283W-RELATED"/>
    <property type="match status" value="1"/>
</dbReference>
<dbReference type="Gene3D" id="3.40.50.1240">
    <property type="entry name" value="Phosphoglycerate mutase-like"/>
    <property type="match status" value="1"/>
</dbReference>
<dbReference type="GO" id="GO:0016791">
    <property type="term" value="F:phosphatase activity"/>
    <property type="evidence" value="ECO:0007669"/>
    <property type="project" value="TreeGrafter"/>
</dbReference>
<dbReference type="PANTHER" id="PTHR48100:SF1">
    <property type="entry name" value="HISTIDINE PHOSPHATASE FAMILY PROTEIN-RELATED"/>
    <property type="match status" value="1"/>
</dbReference>
<accession>A0AAE8N004</accession>
<dbReference type="GO" id="GO:0005737">
    <property type="term" value="C:cytoplasm"/>
    <property type="evidence" value="ECO:0007669"/>
    <property type="project" value="TreeGrafter"/>
</dbReference>
<organism evidence="1 2">
    <name type="scientific">Cephalotrichum gorgonifer</name>
    <dbReference type="NCBI Taxonomy" id="2041049"/>
    <lineage>
        <taxon>Eukaryota</taxon>
        <taxon>Fungi</taxon>
        <taxon>Dikarya</taxon>
        <taxon>Ascomycota</taxon>
        <taxon>Pezizomycotina</taxon>
        <taxon>Sordariomycetes</taxon>
        <taxon>Hypocreomycetidae</taxon>
        <taxon>Microascales</taxon>
        <taxon>Microascaceae</taxon>
        <taxon>Cephalotrichum</taxon>
    </lineage>
</organism>
<dbReference type="Proteomes" id="UP001187682">
    <property type="component" value="Unassembled WGS sequence"/>
</dbReference>
<keyword evidence="2" id="KW-1185">Reference proteome</keyword>
<proteinExistence type="predicted"/>
<dbReference type="Pfam" id="PF00300">
    <property type="entry name" value="His_Phos_1"/>
    <property type="match status" value="1"/>
</dbReference>
<name>A0AAE8N004_9PEZI</name>
<dbReference type="EMBL" id="ONZQ02000007">
    <property type="protein sequence ID" value="SPO02944.1"/>
    <property type="molecule type" value="Genomic_DNA"/>
</dbReference>
<sequence>MPQHYKFTAVPDIFASFAADCAADPKLKIKTQPDLALLPRAYESDGPSSAGKSQWERFAAYVGWLNERAEDGVCYKVLYLTRHGQGWHNVVHERVGTEEWDNNLSKLDGDGTLSWSDAHLTPEGQSQATALSSFWTSLISSGAPIPERLYTSPLTRCLETTDHIWRPIFAARALPFSPIIKENLREQITDHTCDRRSPLARIRELFPAYTVEDGFTEEDGLWRADVWEPLGDHCVRKQRVLEDIFAREEGAADFLSLSIHSFAIAVILHVCGAEMFRVSEGTSIGILVRAEKVDAPPTFEVGDRLEGF</sequence>
<dbReference type="InterPro" id="IPR029033">
    <property type="entry name" value="His_PPase_superfam"/>
</dbReference>